<dbReference type="InParanoid" id="E4XCT2"/>
<proteinExistence type="predicted"/>
<evidence type="ECO:0000313" key="2">
    <source>
        <dbReference type="EMBL" id="CBY09407.1"/>
    </source>
</evidence>
<sequence>MSQMNQGTSFNSMNANWDLVRNFLARPENSDLVISKDEIDGILHAKPGAVELVLIGMFQFFTGKELKTLVGEYNFDFNDGEYQSRLPFHARNTASTSVKANTKITETLADGDSAREQLRNSKVLSQFELNKVITKAEHPNRFNVVPPLDTRSRKTRSSPSQKITLQPSGKSSFRASRVVSAENKPKPLQYDHFVNLKQ</sequence>
<accession>E4XCT2</accession>
<dbReference type="AlphaFoldDB" id="E4XCT2"/>
<feature type="compositionally biased region" description="Polar residues" evidence="1">
    <location>
        <begin position="157"/>
        <end position="174"/>
    </location>
</feature>
<protein>
    <submittedName>
        <fullName evidence="2">Uncharacterized protein</fullName>
    </submittedName>
</protein>
<dbReference type="EMBL" id="FN653037">
    <property type="protein sequence ID" value="CBY09407.1"/>
    <property type="molecule type" value="Genomic_DNA"/>
</dbReference>
<dbReference type="InterPro" id="IPR036872">
    <property type="entry name" value="CH_dom_sf"/>
</dbReference>
<organism evidence="2">
    <name type="scientific">Oikopleura dioica</name>
    <name type="common">Tunicate</name>
    <dbReference type="NCBI Taxonomy" id="34765"/>
    <lineage>
        <taxon>Eukaryota</taxon>
        <taxon>Metazoa</taxon>
        <taxon>Chordata</taxon>
        <taxon>Tunicata</taxon>
        <taxon>Appendicularia</taxon>
        <taxon>Copelata</taxon>
        <taxon>Oikopleuridae</taxon>
        <taxon>Oikopleura</taxon>
    </lineage>
</organism>
<reference evidence="2" key="1">
    <citation type="journal article" date="2010" name="Science">
        <title>Plasticity of animal genome architecture unmasked by rapid evolution of a pelagic tunicate.</title>
        <authorList>
            <person name="Denoeud F."/>
            <person name="Henriet S."/>
            <person name="Mungpakdee S."/>
            <person name="Aury J.M."/>
            <person name="Da Silva C."/>
            <person name="Brinkmann H."/>
            <person name="Mikhaleva J."/>
            <person name="Olsen L.C."/>
            <person name="Jubin C."/>
            <person name="Canestro C."/>
            <person name="Bouquet J.M."/>
            <person name="Danks G."/>
            <person name="Poulain J."/>
            <person name="Campsteijn C."/>
            <person name="Adamski M."/>
            <person name="Cross I."/>
            <person name="Yadetie F."/>
            <person name="Muffato M."/>
            <person name="Louis A."/>
            <person name="Butcher S."/>
            <person name="Tsagkogeorga G."/>
            <person name="Konrad A."/>
            <person name="Singh S."/>
            <person name="Jensen M.F."/>
            <person name="Cong E.H."/>
            <person name="Eikeseth-Otteraa H."/>
            <person name="Noel B."/>
            <person name="Anthouard V."/>
            <person name="Porcel B.M."/>
            <person name="Kachouri-Lafond R."/>
            <person name="Nishino A."/>
            <person name="Ugolini M."/>
            <person name="Chourrout P."/>
            <person name="Nishida H."/>
            <person name="Aasland R."/>
            <person name="Huzurbazar S."/>
            <person name="Westhof E."/>
            <person name="Delsuc F."/>
            <person name="Lehrach H."/>
            <person name="Reinhardt R."/>
            <person name="Weissenbach J."/>
            <person name="Roy S.W."/>
            <person name="Artiguenave F."/>
            <person name="Postlethwait J.H."/>
            <person name="Manak J.R."/>
            <person name="Thompson E.M."/>
            <person name="Jaillon O."/>
            <person name="Du Pasquier L."/>
            <person name="Boudinot P."/>
            <person name="Liberles D.A."/>
            <person name="Volff J.N."/>
            <person name="Philippe H."/>
            <person name="Lenhard B."/>
            <person name="Roest Crollius H."/>
            <person name="Wincker P."/>
            <person name="Chourrout D."/>
        </authorList>
    </citation>
    <scope>NUCLEOTIDE SEQUENCE [LARGE SCALE GENOMIC DNA]</scope>
</reference>
<dbReference type="Proteomes" id="UP000001307">
    <property type="component" value="Unassembled WGS sequence"/>
</dbReference>
<name>E4XCT2_OIKDI</name>
<evidence type="ECO:0000256" key="1">
    <source>
        <dbReference type="SAM" id="MobiDB-lite"/>
    </source>
</evidence>
<gene>
    <name evidence="2" type="ORF">GSOID_T00007963001</name>
</gene>
<keyword evidence="3" id="KW-1185">Reference proteome</keyword>
<evidence type="ECO:0000313" key="3">
    <source>
        <dbReference type="Proteomes" id="UP000001307"/>
    </source>
</evidence>
<feature type="region of interest" description="Disordered" evidence="1">
    <location>
        <begin position="140"/>
        <end position="198"/>
    </location>
</feature>
<dbReference type="OrthoDB" id="62528at2759"/>
<dbReference type="Gene3D" id="1.10.418.10">
    <property type="entry name" value="Calponin-like domain"/>
    <property type="match status" value="1"/>
</dbReference>